<accession>A0A3A8EUL0</accession>
<evidence type="ECO:0000259" key="3">
    <source>
        <dbReference type="SMART" id="SM00912"/>
    </source>
</evidence>
<dbReference type="SMART" id="SM00912">
    <property type="entry name" value="Haemagg_act"/>
    <property type="match status" value="1"/>
</dbReference>
<feature type="region of interest" description="Disordered" evidence="1">
    <location>
        <begin position="2544"/>
        <end position="2571"/>
    </location>
</feature>
<evidence type="ECO:0000256" key="1">
    <source>
        <dbReference type="SAM" id="MobiDB-lite"/>
    </source>
</evidence>
<dbReference type="InterPro" id="IPR024973">
    <property type="entry name" value="ESPR"/>
</dbReference>
<dbReference type="RefSeq" id="WP_120370638.1">
    <property type="nucleotide sequence ID" value="NZ_RAXU01000014.1"/>
</dbReference>
<evidence type="ECO:0000313" key="5">
    <source>
        <dbReference type="Proteomes" id="UP000269001"/>
    </source>
</evidence>
<feature type="region of interest" description="Disordered" evidence="1">
    <location>
        <begin position="2703"/>
        <end position="2755"/>
    </location>
</feature>
<dbReference type="SUPFAM" id="SSF51126">
    <property type="entry name" value="Pectin lyase-like"/>
    <property type="match status" value="1"/>
</dbReference>
<feature type="compositionally biased region" description="Low complexity" evidence="1">
    <location>
        <begin position="3107"/>
        <end position="3122"/>
    </location>
</feature>
<dbReference type="NCBIfam" id="TIGR01901">
    <property type="entry name" value="adhes_NPXG"/>
    <property type="match status" value="1"/>
</dbReference>
<name>A0A3A8EUL0_9GAMM</name>
<feature type="compositionally biased region" description="Polar residues" evidence="1">
    <location>
        <begin position="3648"/>
        <end position="3672"/>
    </location>
</feature>
<feature type="region of interest" description="Disordered" evidence="1">
    <location>
        <begin position="3010"/>
        <end position="3033"/>
    </location>
</feature>
<feature type="domain" description="Filamentous haemagglutinin FhaB/tRNA nuclease CdiA-like TPS" evidence="3">
    <location>
        <begin position="85"/>
        <end position="209"/>
    </location>
</feature>
<dbReference type="Gene3D" id="2.160.20.10">
    <property type="entry name" value="Single-stranded right-handed beta-helix, Pectin lyase-like"/>
    <property type="match status" value="1"/>
</dbReference>
<feature type="region of interest" description="Disordered" evidence="1">
    <location>
        <begin position="2136"/>
        <end position="2155"/>
    </location>
</feature>
<feature type="compositionally biased region" description="Polar residues" evidence="1">
    <location>
        <begin position="2544"/>
        <end position="2557"/>
    </location>
</feature>
<feature type="compositionally biased region" description="Polar residues" evidence="1">
    <location>
        <begin position="3411"/>
        <end position="3430"/>
    </location>
</feature>
<keyword evidence="2" id="KW-0812">Transmembrane</keyword>
<feature type="region of interest" description="Disordered" evidence="1">
    <location>
        <begin position="3752"/>
        <end position="3779"/>
    </location>
</feature>
<feature type="transmembrane region" description="Helical" evidence="2">
    <location>
        <begin position="50"/>
        <end position="68"/>
    </location>
</feature>
<feature type="compositionally biased region" description="Basic and acidic residues" evidence="1">
    <location>
        <begin position="2211"/>
        <end position="2223"/>
    </location>
</feature>
<organism evidence="4 5">
    <name type="scientific">Acinetobacter guerrae</name>
    <dbReference type="NCBI Taxonomy" id="1843371"/>
    <lineage>
        <taxon>Bacteria</taxon>
        <taxon>Pseudomonadati</taxon>
        <taxon>Pseudomonadota</taxon>
        <taxon>Gammaproteobacteria</taxon>
        <taxon>Moraxellales</taxon>
        <taxon>Moraxellaceae</taxon>
        <taxon>Acinetobacter</taxon>
    </lineage>
</organism>
<dbReference type="InterPro" id="IPR012334">
    <property type="entry name" value="Pectin_lyas_fold"/>
</dbReference>
<dbReference type="GO" id="GO:0003824">
    <property type="term" value="F:catalytic activity"/>
    <property type="evidence" value="ECO:0007669"/>
    <property type="project" value="UniProtKB-ARBA"/>
</dbReference>
<reference evidence="4 5" key="1">
    <citation type="submission" date="2018-09" db="EMBL/GenBank/DDBJ databases">
        <title>The draft genome of Acinetobacter spp. strains.</title>
        <authorList>
            <person name="Qin J."/>
            <person name="Feng Y."/>
            <person name="Zong Z."/>
        </authorList>
    </citation>
    <scope>NUCLEOTIDE SEQUENCE [LARGE SCALE GENOMIC DNA]</scope>
    <source>
        <strain evidence="4 5">WCHAc060096</strain>
    </source>
</reference>
<dbReference type="InterPro" id="IPR008638">
    <property type="entry name" value="FhaB/CdiA-like_TPS"/>
</dbReference>
<keyword evidence="2" id="KW-0472">Membrane</keyword>
<protein>
    <submittedName>
        <fullName evidence="4">Filamentous hemagglutinin N-terminal domain-containing protein</fullName>
    </submittedName>
</protein>
<keyword evidence="2" id="KW-1133">Transmembrane helix</keyword>
<feature type="region of interest" description="Disordered" evidence="1">
    <location>
        <begin position="3648"/>
        <end position="3688"/>
    </location>
</feature>
<feature type="compositionally biased region" description="Polar residues" evidence="1">
    <location>
        <begin position="2709"/>
        <end position="2726"/>
    </location>
</feature>
<dbReference type="InterPro" id="IPR011050">
    <property type="entry name" value="Pectin_lyase_fold/virulence"/>
</dbReference>
<feature type="compositionally biased region" description="Basic and acidic residues" evidence="1">
    <location>
        <begin position="2138"/>
        <end position="2150"/>
    </location>
</feature>
<gene>
    <name evidence="4" type="ORF">D7V21_11585</name>
</gene>
<feature type="region of interest" description="Disordered" evidence="1">
    <location>
        <begin position="3390"/>
        <end position="3430"/>
    </location>
</feature>
<proteinExistence type="predicted"/>
<feature type="region of interest" description="Disordered" evidence="1">
    <location>
        <begin position="3103"/>
        <end position="3122"/>
    </location>
</feature>
<feature type="compositionally biased region" description="Low complexity" evidence="1">
    <location>
        <begin position="3761"/>
        <end position="3773"/>
    </location>
</feature>
<feature type="compositionally biased region" description="Pro residues" evidence="1">
    <location>
        <begin position="3489"/>
        <end position="3504"/>
    </location>
</feature>
<evidence type="ECO:0000256" key="2">
    <source>
        <dbReference type="SAM" id="Phobius"/>
    </source>
</evidence>
<dbReference type="Pfam" id="PF13332">
    <property type="entry name" value="Fil_haemagg_2"/>
    <property type="match status" value="5"/>
</dbReference>
<dbReference type="Proteomes" id="UP000269001">
    <property type="component" value="Unassembled WGS sequence"/>
</dbReference>
<feature type="compositionally biased region" description="Low complexity" evidence="1">
    <location>
        <begin position="2727"/>
        <end position="2755"/>
    </location>
</feature>
<feature type="compositionally biased region" description="Low complexity" evidence="1">
    <location>
        <begin position="3505"/>
        <end position="3535"/>
    </location>
</feature>
<dbReference type="InterPro" id="IPR025157">
    <property type="entry name" value="Hemagglutinin_rpt"/>
</dbReference>
<feature type="compositionally biased region" description="Low complexity" evidence="1">
    <location>
        <begin position="3675"/>
        <end position="3688"/>
    </location>
</feature>
<feature type="region of interest" description="Disordered" evidence="1">
    <location>
        <begin position="3481"/>
        <end position="3548"/>
    </location>
</feature>
<comment type="caution">
    <text evidence="4">The sequence shown here is derived from an EMBL/GenBank/DDBJ whole genome shotgun (WGS) entry which is preliminary data.</text>
</comment>
<evidence type="ECO:0000313" key="4">
    <source>
        <dbReference type="EMBL" id="RKG32551.1"/>
    </source>
</evidence>
<sequence>MNHIYKTVWNKAKNAFDVVSENVSAKGKATGTNKNNSVETQGTDKKLRSLFAATLIPMAAMLFFQTTFANVEAVSGSNTQVYNANNGVQIIDIATANAAGISHNRFINYNVDKTGQILNNAAQSANQMSVMTELAGKIRTNANLDRSANVILNEVVGTNRSNLNGYTEVAGSRADVIITNPYGITCAGCGFINTDRVTLTTGTPNFAENGSLLNFNVARGDILISDKGVDATAQSLLQLLSRSIKVDGQINAQDLKIVTGANQIDASTGQIQSISTTDAVPEYAIDSTQLGGIYANRISLISTDQGVGVRTLGNVAASGSDFTLLASGKIELNNKISAQEKLSIQNSSNTNNALNINSSLAAKNVELGSAENNHLNIAVNNGSVYAINNLSVNVNQLTAKNAVLQAEATNTLKSTVNVDLAETKIRAGDSLKLESQSLNTTGATSLSSSKDSINLNTIDNIVLGNGIEAIAQKNVNFIAQGNVDIGTGQIKSNANDFNVKAMNISSNVTSSAVDTNLAATETLQLQQQGSASSTDTATLQAKSISVNGKSYAKENNLTAEQDIIIGNQGVVSSTVRDNLEAQDITIKGQLLGGNVDINATNKLQTDAGAIVYADKVASLNAKNASLSAEHSATDLNVNISEALTLGKTGSLIAANNVVADATQIDVLGQINATNAKAKATNGINLDDSSVITAAEKAQLDAKNLSLSGTIKAQNVNLKAFENTKFTQTSNIGASNKALIESNSVDVDGSLTATDVELDVVTDLNVLNKGKIEAANSTQLNANNISVAGKIIAKNANLNVNNDLVLTSSAEVKATETAQIIAKNISTDGYIQAQNANLTASEQLTLNNNGLIEAANNAALNSLTGLVDGKIAVKNLQINSTSNLDLSNTSKLSVNDTVQLNANQMTIDGEIQAKNVNIATVQSLLLKEKADVAAANKAMINADSTTIQGKVVSKETQIVAKNNADLTKTSTLISQDKVQIDAKNVDLVGQLTTTNALLMAQDSLKINGIAKLNAVEKNILTANDMFLSGNIVSKNNDITAKNQLTSNVGLNLVSQQSMKIQAKNADLSGSFIALDTNILADQTLNLKSDSEVFAVNRLDLKATDIHVQNQTQATDIYASATGDINLDQGSLVIVDNIMDLQAENNIDLKSQTGAKNLKLTAGNNASTLNNSLSSISDILEVNAKNINLDGRVYTKNIDLISKNEINTLRDAIVSVNNNATLNSWTLNNNAFFYVGNKLTSNLNSIVNNANLQTNSIEFNNLKGLINNGLLLSQEDLLITTDKFENKADAYLLSGKNLTLTVNGNSFNNSGNIIANSTLTVDAKKANLTNSGILQAIAKDLKLTTKTVNNTGSIESGLGIQVSGENVDNVGVITAKTVGVSAQGISSSSIKNTGNITALNQINLDAAKLIRNEKNIYTSLSGGVGLKSSTIENIDNNDAKYVGLNTGILDIQAANIKNSGSIQTNKLNITGTKTSITNTANVTDPNKGIFVFDEIQASDLGTVDNQGNLYIGIGSTDFNKSSMKISELKTSAIGFTYLKGLNSLLINDVSNNAGQFYILNSGNGGSSAKINKFSENKGIFTLIGSKVQVDSNLNNVNIFGKINLFDDSLLDLDKYTLNNNGEINLLGKTASGSVLKADTINNFATKGQIFSYGVNAVNANLLNNYGGIVGREDSVLSINATQLNNMTNAGLLSLGVLNLNNDITTTNTINNNGNIFGGEGLVIGNSNKTSNIRNWNKQFYTSVSEPGNIFANDAVFDAGLASNAVNGTLKEVGGSIIGGKGMVISANDFINNYQVLAESGDITINAKTFLNETSYFGKSLAVSNYKFTKPMIRQDVINQYLFDGEGKKFYFKDGNVISDKNNYDVYIYNLLTEGNDNDEGIGLAHVQEIWNQETITRDGILNNNANAYLNNNGFKGAALSASAGNVNLNVDNNGKNYGGKIYALGGDVNIKMGSVLNRFDNQVIDLYDARKYLVEYMLVNNNFDSTQTYGYVFIKDNTVTDNNKKGLIISSSGVSDDDATVTKYTNKYIGDLLSNVYLVNSMGEKDQTAYDYMTLARNSLYSYGNTSAVLQDTTPTLGGKNGKAIITSTGLVNVNNGILSNVGIGGGVLADKYFENEYFTVKENIDKTEKDKINASVKEGASKDKCVQDSKDPTCITDTKQKTIDNQASDLSKDIDGLTNIDAKPGDTPTTETTDALDPKNVPKASDAPDAPEEVKDEPTAPAESEKIEIVTPPKPTYTVYPTENIPKLDLTIPTGDYGRFVANEDPKAAYLVERNPLYGVQSDVLGSSYLVKQLGIDPNKILKRLGDDSYEGNLVQQQITQIAGSGVLYANMSASQQMQKLFDNAVVEKGVLGLEYGKEPTAEQLTKLTTDIIWMVTKEVSGQKVLVPQVYLSKETIDGINTSGAVIGGKVGTILNVSALNNVNATVDGGLVYVDALNNINNIGGRVKGDDIVLKSQEGSINNITEVFSTKSKGNSTTSLGQTAGIESNGTLMLDAAKNINNIGADLKSKGDALIKAGNDINIQSLEIFESSTEKMKKGERINENTKSIGNGTKQTTEITHKGSNVDLGGNASFESGGNTTISGSDVNVKGQMYAKTGGDFILESVQDSVETTTNSSRSGFGVGGGLYGTQTQTTHDFDGKNKASNLNVGSLIVDSDNKVVIAGSNINIADKDSLSMISGTKGVDVLDGKNEKRREKETVTTTFLKVTTGPSKSSAGTNTYASASSNAQSDGKSASAGADARAGASAQASAEGSASLRLMEHTVERTTSESEKSVGSNITSAGSLLIASEEGTATVRGSNIDVQGALGIKAQDIAILAGQNKETSTHDKKQTSIGIYVEGSASANAGASAEASAKAQAGLSANPASANANANAGASANASAEGMATFGGLHETSSATSSSLTHNKSTLKSGGDMSLTADNTVLFQGAAVNAGNNLDIRGKDIINKAVKDEHTTTQSNSSHLAGYFIGAKVEVSGQAEAHADATTGKFNPSASAGASATGSVSAEINQGLRTVNSQSSETDIQTTHTGNSFSAGGNMTRVATNTIFDEATQVDVEGGFAQKATTIIDHAVNDTHTVTKDSQTHNATVSFGVSGTGTAGMSMEAKVGKESSTTTSKTAPKSPSLSLGVSASYEGAIDHSHETSTVARTSSFKAGGDITSISTGDTTLTGTQFKSGGNVNIAADKLTFNAAENTTKSSSTGQKIGASAGAEFDITGKLKSANIDGSYGNTQSQSQSSTAVVGGITAAGNINVMTNTGASFEGTQLLGGGDTSISGKVVDFKAAQNTSSSSKTTHDASVGVKVGSSAGGKVDSAGANLGYGHGQTTESSSQAVVSNVIAGGALRINADQASFEGTNLATVGNTSIVANTVDFTAARDKSSSENLGVKVGLSASGAAKTEGKTGSSSAGINAGFDKGQSSSDTARVGSITSGGQIDISTKNASFEGTKFASNGDTNISGSTVSFTAAKSTSSGSNLGLGVGVNVTVPQKDAPAPTTAPAPVITPPTPQPAPAGATPIVKSTTSAPATTTPSTSTVAAAPATEETKQPRTEVNGGVQLKVGTNKQTSYEGSTFETGTGGKLNINADQITIQNTDTSGVTGDTNYSTGPIVQNFEDSKSGFNVSGGVSGVGTNTIKQVSAAKDAVTGVKKKISETLGLSTPSTPASGTTLGNGVTNSTGGATNGTPANNASPGANPPGAVTVTTTVNDDTTTTVKKVNTIDALKGLFTSTPAQPTAPLVITPPTPQAPPAGAIPIVKPEPQQRLPIPAAPTTPLRNTNTNTYASGRS</sequence>
<feature type="region of interest" description="Disordered" evidence="1">
    <location>
        <begin position="2173"/>
        <end position="2223"/>
    </location>
</feature>
<dbReference type="Pfam" id="PF13018">
    <property type="entry name" value="ESPR"/>
    <property type="match status" value="1"/>
</dbReference>
<dbReference type="EMBL" id="RAXU01000014">
    <property type="protein sequence ID" value="RKG32551.1"/>
    <property type="molecule type" value="Genomic_DNA"/>
</dbReference>
<keyword evidence="5" id="KW-1185">Reference proteome</keyword>